<dbReference type="Proteomes" id="UP000521872">
    <property type="component" value="Unassembled WGS sequence"/>
</dbReference>
<dbReference type="Pfam" id="PF14498">
    <property type="entry name" value="Glyco_hyd_65N_2"/>
    <property type="match status" value="1"/>
</dbReference>
<evidence type="ECO:0000259" key="3">
    <source>
        <dbReference type="Pfam" id="PF22124"/>
    </source>
</evidence>
<feature type="domain" description="Alpha fucosidase A-like C-terminal" evidence="2">
    <location>
        <begin position="770"/>
        <end position="811"/>
    </location>
</feature>
<name>A0A8H4QGF2_9AGAR</name>
<dbReference type="Pfam" id="PF21307">
    <property type="entry name" value="Glyco_hydro_95_C"/>
    <property type="match status" value="1"/>
</dbReference>
<dbReference type="Gene3D" id="1.50.10.10">
    <property type="match status" value="1"/>
</dbReference>
<dbReference type="PANTHER" id="PTHR31084:SF3">
    <property type="entry name" value="ALPHA-FUCOSIDASE A"/>
    <property type="match status" value="1"/>
</dbReference>
<protein>
    <recommendedName>
        <fullName evidence="6">Glycoside hydrolase family 95 protein</fullName>
    </recommendedName>
</protein>
<dbReference type="InterPro" id="IPR012341">
    <property type="entry name" value="6hp_glycosidase-like_sf"/>
</dbReference>
<dbReference type="InterPro" id="IPR049053">
    <property type="entry name" value="AFCA-like_C"/>
</dbReference>
<reference evidence="4 5" key="1">
    <citation type="submission" date="2019-12" db="EMBL/GenBank/DDBJ databases">
        <authorList>
            <person name="Floudas D."/>
            <person name="Bentzer J."/>
            <person name="Ahren D."/>
            <person name="Johansson T."/>
            <person name="Persson P."/>
            <person name="Tunlid A."/>
        </authorList>
    </citation>
    <scope>NUCLEOTIDE SEQUENCE [LARGE SCALE GENOMIC DNA]</scope>
    <source>
        <strain evidence="4 5">CBS 102.39</strain>
    </source>
</reference>
<feature type="domain" description="Glycosyl hydrolase family 95 catalytic" evidence="3">
    <location>
        <begin position="329"/>
        <end position="755"/>
    </location>
</feature>
<dbReference type="AlphaFoldDB" id="A0A8H4QGF2"/>
<organism evidence="4 5">
    <name type="scientific">Agrocybe pediades</name>
    <dbReference type="NCBI Taxonomy" id="84607"/>
    <lineage>
        <taxon>Eukaryota</taxon>
        <taxon>Fungi</taxon>
        <taxon>Dikarya</taxon>
        <taxon>Basidiomycota</taxon>
        <taxon>Agaricomycotina</taxon>
        <taxon>Agaricomycetes</taxon>
        <taxon>Agaricomycetidae</taxon>
        <taxon>Agaricales</taxon>
        <taxon>Agaricineae</taxon>
        <taxon>Strophariaceae</taxon>
        <taxon>Agrocybe</taxon>
    </lineage>
</organism>
<dbReference type="InterPro" id="IPR016518">
    <property type="entry name" value="Alpha-L-fucosidase"/>
</dbReference>
<dbReference type="PIRSF" id="PIRSF007663">
    <property type="entry name" value="UCP007663"/>
    <property type="match status" value="1"/>
</dbReference>
<accession>A0A8H4QGF2</accession>
<evidence type="ECO:0000259" key="1">
    <source>
        <dbReference type="Pfam" id="PF14498"/>
    </source>
</evidence>
<sequence length="847" mass="92646">MPATSIVLALDCNVDAFSTTAHPAASGNGLWYSQPANNVWSRQWLPIGNGYLAAMLQGGTVQEATQLNIESLWTGGPFADPSYNGGNKQPSEQAAMANAMRDIRQTIFQSPTGDTNNISILATDPGQYGSFAGAGYFLASVDATGPITNYGRWLDLDQALTRTTWTQNNVNYLRTTFCSNPTRACVQHLETTSKNGALPKVTFAFSAELEPGLPSPNITCLSSNSMLVNGFISESPPGMEYALIFNAFASSSKASVNCIQIPVASGSPPNATLQITSPPNESNNEAWVVWTGDTEFDQDAGDAAHNFTFRGENPVTKLKQQPVQGASNYNNLLKQHVSDINDVMNAPFSLDIGQKPNLDLPTDVLKNNYSIDGGQDNAYVEWVLFNYARYMLVTSSRGVLPANLQGKWANGVNNAWGVDYHANINLQMNYWIAEITGLSGTTIPVFNYIEKNWAPRGAITAKILYNISRGWVTHDEMNIYGNTGMKPFDIPANNYPEAPVWMMLHVWDHFDHTNDVAWWKAQGWPLIKGVASFHLDKLIPDLHFNDSTLVTNPCNSPEQDPITFGCANAQQLIWQLFNAVEKGFNASGDNDVEFLAEVRAKRAQMDKGLKIGSWGQLQEWKVEKDSPTDTHRHLSHLVGLYPGYAIANFDPSPSVQGNGPAKSYTKNDILNAAETSLIHRGNGTGPDADSGWEKVWRAAAWAQLKNSSTFYHELSYAIYENFGANLFSLYNPEDPSPIFQIDANFGYAAALMNALIQAPDVASADMPLVVNILPALPTQWPTGSIKGARIRGGITVDIKWNKGKLTSAVFTVDPNINGRTRPVQVMFGGRVISSFTTSPGLKKTIQM</sequence>
<evidence type="ECO:0000313" key="4">
    <source>
        <dbReference type="EMBL" id="KAF4609922.1"/>
    </source>
</evidence>
<feature type="domain" description="Glycosyl hydrolase family 95 N-terminal" evidence="1">
    <location>
        <begin position="30"/>
        <end position="298"/>
    </location>
</feature>
<dbReference type="Pfam" id="PF22124">
    <property type="entry name" value="Glyco_hydro_95_cat"/>
    <property type="match status" value="1"/>
</dbReference>
<dbReference type="InterPro" id="IPR008928">
    <property type="entry name" value="6-hairpin_glycosidase_sf"/>
</dbReference>
<gene>
    <name evidence="4" type="ORF">D9613_010580</name>
</gene>
<dbReference type="GO" id="GO:0004560">
    <property type="term" value="F:alpha-L-fucosidase activity"/>
    <property type="evidence" value="ECO:0007669"/>
    <property type="project" value="InterPro"/>
</dbReference>
<dbReference type="SUPFAM" id="SSF48208">
    <property type="entry name" value="Six-hairpin glycosidases"/>
    <property type="match status" value="1"/>
</dbReference>
<dbReference type="PANTHER" id="PTHR31084">
    <property type="entry name" value="ALPHA-L-FUCOSIDASE 2"/>
    <property type="match status" value="1"/>
</dbReference>
<evidence type="ECO:0008006" key="6">
    <source>
        <dbReference type="Google" id="ProtNLM"/>
    </source>
</evidence>
<evidence type="ECO:0000313" key="5">
    <source>
        <dbReference type="Proteomes" id="UP000521872"/>
    </source>
</evidence>
<comment type="caution">
    <text evidence="4">The sequence shown here is derived from an EMBL/GenBank/DDBJ whole genome shotgun (WGS) entry which is preliminary data.</text>
</comment>
<dbReference type="EMBL" id="JAACJL010000059">
    <property type="protein sequence ID" value="KAF4609922.1"/>
    <property type="molecule type" value="Genomic_DNA"/>
</dbReference>
<evidence type="ECO:0000259" key="2">
    <source>
        <dbReference type="Pfam" id="PF21307"/>
    </source>
</evidence>
<dbReference type="GO" id="GO:0005975">
    <property type="term" value="P:carbohydrate metabolic process"/>
    <property type="evidence" value="ECO:0007669"/>
    <property type="project" value="InterPro"/>
</dbReference>
<proteinExistence type="predicted"/>
<keyword evidence="5" id="KW-1185">Reference proteome</keyword>
<dbReference type="InterPro" id="IPR054363">
    <property type="entry name" value="GH95_cat"/>
</dbReference>
<dbReference type="InterPro" id="IPR027414">
    <property type="entry name" value="GH95_N_dom"/>
</dbReference>